<organism evidence="2 3">
    <name type="scientific">Stieleria neptunia</name>
    <dbReference type="NCBI Taxonomy" id="2527979"/>
    <lineage>
        <taxon>Bacteria</taxon>
        <taxon>Pseudomonadati</taxon>
        <taxon>Planctomycetota</taxon>
        <taxon>Planctomycetia</taxon>
        <taxon>Pirellulales</taxon>
        <taxon>Pirellulaceae</taxon>
        <taxon>Stieleria</taxon>
    </lineage>
</organism>
<evidence type="ECO:0000313" key="2">
    <source>
        <dbReference type="EMBL" id="QDV41096.1"/>
    </source>
</evidence>
<keyword evidence="1" id="KW-0472">Membrane</keyword>
<accession>A0A518HJR6</accession>
<evidence type="ECO:0000256" key="1">
    <source>
        <dbReference type="SAM" id="Phobius"/>
    </source>
</evidence>
<name>A0A518HJR6_9BACT</name>
<keyword evidence="3" id="KW-1185">Reference proteome</keyword>
<reference evidence="2 3" key="1">
    <citation type="submission" date="2019-03" db="EMBL/GenBank/DDBJ databases">
        <title>Deep-cultivation of Planctomycetes and their phenomic and genomic characterization uncovers novel biology.</title>
        <authorList>
            <person name="Wiegand S."/>
            <person name="Jogler M."/>
            <person name="Boedeker C."/>
            <person name="Pinto D."/>
            <person name="Vollmers J."/>
            <person name="Rivas-Marin E."/>
            <person name="Kohn T."/>
            <person name="Peeters S.H."/>
            <person name="Heuer A."/>
            <person name="Rast P."/>
            <person name="Oberbeckmann S."/>
            <person name="Bunk B."/>
            <person name="Jeske O."/>
            <person name="Meyerdierks A."/>
            <person name="Storesund J.E."/>
            <person name="Kallscheuer N."/>
            <person name="Luecker S."/>
            <person name="Lage O.M."/>
            <person name="Pohl T."/>
            <person name="Merkel B.J."/>
            <person name="Hornburger P."/>
            <person name="Mueller R.-W."/>
            <person name="Bruemmer F."/>
            <person name="Labrenz M."/>
            <person name="Spormann A.M."/>
            <person name="Op den Camp H."/>
            <person name="Overmann J."/>
            <person name="Amann R."/>
            <person name="Jetten M.S.M."/>
            <person name="Mascher T."/>
            <person name="Medema M.H."/>
            <person name="Devos D.P."/>
            <person name="Kaster A.-K."/>
            <person name="Ovreas L."/>
            <person name="Rohde M."/>
            <person name="Galperin M.Y."/>
            <person name="Jogler C."/>
        </authorList>
    </citation>
    <scope>NUCLEOTIDE SEQUENCE [LARGE SCALE GENOMIC DNA]</scope>
    <source>
        <strain evidence="2 3">Enr13</strain>
    </source>
</reference>
<evidence type="ECO:0000313" key="3">
    <source>
        <dbReference type="Proteomes" id="UP000319004"/>
    </source>
</evidence>
<gene>
    <name evidence="2" type="ORF">Enr13x_09340</name>
</gene>
<protein>
    <submittedName>
        <fullName evidence="2">Uncharacterized protein</fullName>
    </submittedName>
</protein>
<dbReference type="KEGG" id="snep:Enr13x_09340"/>
<dbReference type="EMBL" id="CP037423">
    <property type="protein sequence ID" value="QDV41096.1"/>
    <property type="molecule type" value="Genomic_DNA"/>
</dbReference>
<dbReference type="Proteomes" id="UP000319004">
    <property type="component" value="Chromosome"/>
</dbReference>
<keyword evidence="1" id="KW-1133">Transmembrane helix</keyword>
<keyword evidence="1" id="KW-0812">Transmembrane</keyword>
<feature type="transmembrane region" description="Helical" evidence="1">
    <location>
        <begin position="83"/>
        <end position="103"/>
    </location>
</feature>
<dbReference type="RefSeq" id="WP_145384884.1">
    <property type="nucleotide sequence ID" value="NZ_CP037423.1"/>
</dbReference>
<sequence>MPDGERNPDVPWFIPDAHRYRAPIPYSHKEHEQWSHQRQRGKRRFVAEWTIISLIAFPLISAAICYAIYLIERPQIDGHLFRLAFPYIVLIVGGGPVLGYFLGTMIWHISEDRFHASQDADGDVDENLR</sequence>
<feature type="transmembrane region" description="Helical" evidence="1">
    <location>
        <begin position="45"/>
        <end position="71"/>
    </location>
</feature>
<proteinExistence type="predicted"/>
<dbReference type="AlphaFoldDB" id="A0A518HJR6"/>